<dbReference type="InterPro" id="IPR000571">
    <property type="entry name" value="Znf_CCCH"/>
</dbReference>
<keyword evidence="9" id="KW-1185">Reference proteome</keyword>
<evidence type="ECO:0000313" key="8">
    <source>
        <dbReference type="EMBL" id="CAK7908192.1"/>
    </source>
</evidence>
<evidence type="ECO:0000313" key="9">
    <source>
        <dbReference type="Proteomes" id="UP001497600"/>
    </source>
</evidence>
<feature type="compositionally biased region" description="Low complexity" evidence="6">
    <location>
        <begin position="156"/>
        <end position="167"/>
    </location>
</feature>
<feature type="domain" description="C3H1-type" evidence="7">
    <location>
        <begin position="86"/>
        <end position="113"/>
    </location>
</feature>
<dbReference type="EMBL" id="OZ004257">
    <property type="protein sequence ID" value="CAK7908192.1"/>
    <property type="molecule type" value="Genomic_DNA"/>
</dbReference>
<dbReference type="Proteomes" id="UP001497600">
    <property type="component" value="Chromosome E"/>
</dbReference>
<accession>A0ABP0ED04</accession>
<evidence type="ECO:0000256" key="5">
    <source>
        <dbReference type="PROSITE-ProRule" id="PRU00723"/>
    </source>
</evidence>
<evidence type="ECO:0000259" key="7">
    <source>
        <dbReference type="PROSITE" id="PS50103"/>
    </source>
</evidence>
<dbReference type="PANTHER" id="PTHR11224:SF58">
    <property type="entry name" value="C3H1-TYPE DOMAIN-CONTAINING PROTEIN"/>
    <property type="match status" value="1"/>
</dbReference>
<feature type="compositionally biased region" description="Low complexity" evidence="6">
    <location>
        <begin position="176"/>
        <end position="185"/>
    </location>
</feature>
<protein>
    <recommendedName>
        <fullName evidence="7">C3H1-type domain-containing protein</fullName>
    </recommendedName>
</protein>
<feature type="compositionally biased region" description="Polar residues" evidence="6">
    <location>
        <begin position="186"/>
        <end position="199"/>
    </location>
</feature>
<feature type="compositionally biased region" description="Basic and acidic residues" evidence="6">
    <location>
        <begin position="523"/>
        <end position="537"/>
    </location>
</feature>
<dbReference type="PROSITE" id="PS50103">
    <property type="entry name" value="ZF_C3H1"/>
    <property type="match status" value="2"/>
</dbReference>
<proteinExistence type="predicted"/>
<feature type="compositionally biased region" description="Polar residues" evidence="6">
    <location>
        <begin position="257"/>
        <end position="268"/>
    </location>
</feature>
<evidence type="ECO:0000256" key="4">
    <source>
        <dbReference type="ARBA" id="ARBA00022833"/>
    </source>
</evidence>
<feature type="compositionally biased region" description="Low complexity" evidence="6">
    <location>
        <begin position="377"/>
        <end position="386"/>
    </location>
</feature>
<keyword evidence="2" id="KW-0677">Repeat</keyword>
<dbReference type="Pfam" id="PF18044">
    <property type="entry name" value="zf-CCCH_4"/>
    <property type="match status" value="1"/>
</dbReference>
<keyword evidence="1 5" id="KW-0479">Metal-binding</keyword>
<evidence type="ECO:0000256" key="1">
    <source>
        <dbReference type="ARBA" id="ARBA00022723"/>
    </source>
</evidence>
<feature type="zinc finger region" description="C3H1-type" evidence="5">
    <location>
        <begin position="117"/>
        <end position="144"/>
    </location>
</feature>
<feature type="region of interest" description="Disordered" evidence="6">
    <location>
        <begin position="247"/>
        <end position="304"/>
    </location>
</feature>
<feature type="region of interest" description="Disordered" evidence="6">
    <location>
        <begin position="155"/>
        <end position="226"/>
    </location>
</feature>
<name>A0ABP0ED04_9ASCO</name>
<dbReference type="SMART" id="SM00356">
    <property type="entry name" value="ZnF_C3H1"/>
    <property type="match status" value="2"/>
</dbReference>
<feature type="compositionally biased region" description="Low complexity" evidence="6">
    <location>
        <begin position="292"/>
        <end position="304"/>
    </location>
</feature>
<dbReference type="Pfam" id="PF00642">
    <property type="entry name" value="zf-CCCH"/>
    <property type="match status" value="1"/>
</dbReference>
<feature type="region of interest" description="Disordered" evidence="6">
    <location>
        <begin position="500"/>
        <end position="537"/>
    </location>
</feature>
<dbReference type="InterPro" id="IPR041367">
    <property type="entry name" value="Znf-CCCH_4"/>
</dbReference>
<feature type="domain" description="C3H1-type" evidence="7">
    <location>
        <begin position="117"/>
        <end position="144"/>
    </location>
</feature>
<feature type="compositionally biased region" description="Low complexity" evidence="6">
    <location>
        <begin position="269"/>
        <end position="283"/>
    </location>
</feature>
<evidence type="ECO:0000256" key="6">
    <source>
        <dbReference type="SAM" id="MobiDB-lite"/>
    </source>
</evidence>
<dbReference type="Gene3D" id="4.10.1000.10">
    <property type="entry name" value="Zinc finger, CCCH-type"/>
    <property type="match status" value="1"/>
</dbReference>
<evidence type="ECO:0000256" key="3">
    <source>
        <dbReference type="ARBA" id="ARBA00022771"/>
    </source>
</evidence>
<dbReference type="InterPro" id="IPR045072">
    <property type="entry name" value="MKRN-like"/>
</dbReference>
<dbReference type="InterPro" id="IPR036855">
    <property type="entry name" value="Znf_CCCH_sf"/>
</dbReference>
<gene>
    <name evidence="8" type="ORF">CAAN4_E09164</name>
</gene>
<evidence type="ECO:0000256" key="2">
    <source>
        <dbReference type="ARBA" id="ARBA00022737"/>
    </source>
</evidence>
<dbReference type="SUPFAM" id="SSF90229">
    <property type="entry name" value="CCCH zinc finger"/>
    <property type="match status" value="1"/>
</dbReference>
<feature type="compositionally biased region" description="Low complexity" evidence="6">
    <location>
        <begin position="24"/>
        <end position="62"/>
    </location>
</feature>
<feature type="zinc finger region" description="C3H1-type" evidence="5">
    <location>
        <begin position="86"/>
        <end position="113"/>
    </location>
</feature>
<keyword evidence="4 5" id="KW-0862">Zinc</keyword>
<feature type="compositionally biased region" description="Low complexity" evidence="6">
    <location>
        <begin position="200"/>
        <end position="215"/>
    </location>
</feature>
<keyword evidence="3 5" id="KW-0863">Zinc-finger</keyword>
<organism evidence="8 9">
    <name type="scientific">[Candida] anglica</name>
    <dbReference type="NCBI Taxonomy" id="148631"/>
    <lineage>
        <taxon>Eukaryota</taxon>
        <taxon>Fungi</taxon>
        <taxon>Dikarya</taxon>
        <taxon>Ascomycota</taxon>
        <taxon>Saccharomycotina</taxon>
        <taxon>Pichiomycetes</taxon>
        <taxon>Debaryomycetaceae</taxon>
        <taxon>Kurtzmaniella</taxon>
    </lineage>
</organism>
<feature type="region of interest" description="Disordered" evidence="6">
    <location>
        <begin position="368"/>
        <end position="396"/>
    </location>
</feature>
<sequence>MRSSPQHPSPVVAQYPKTKSSFFNGSKHSGSSTSSNSINSQLSGNGSNTTSNTSNGRDGGSTPRTKEVSTLDLKGSSPPGGGNAKNLSHVPCKFFKQGMCQAGNSCPFSHNLDGSLAADKLPCKYFQKGNCKFGLKCALAHFLPDGTRINSKVYRNSQGQNHGNHNGHNGHGSGHSNGQSQGQSQLFSNSSYSNGTIQTNNGGNLNGSQSNGYSSQTPQFSHSGLPKEFSMDYRSLGQDSNYYPSYPFDPLGEFPQTPINQTNSSNARLGSQSAQSGQSLSQSPFTEPIDISNRTTSSSSFSVSPASKLARFIGPGGGTTGGNPLTTMSYGPISQLSPIGSARRTSSGSYNSFGSPFGESFNGLANLDRSLDGHGQGQINGNTNGNSHHFGFSSGNMSTNGVSNSTKPLLRSYSASATPYPTIFSSSPMTTPSSYQTKMTLAPYSTSAIVDDEDDELATGDSFFEEDYVPSSLSDLILNPQELQRRDSRSQSGTLLVRPNFSTLFDKSEGETRPTLTTPNKDSTGHSHGHDDVFLME</sequence>
<feature type="region of interest" description="Disordered" evidence="6">
    <location>
        <begin position="1"/>
        <end position="85"/>
    </location>
</feature>
<reference evidence="8 9" key="1">
    <citation type="submission" date="2024-01" db="EMBL/GenBank/DDBJ databases">
        <authorList>
            <consortium name="Genoscope - CEA"/>
            <person name="William W."/>
        </authorList>
    </citation>
    <scope>NUCLEOTIDE SEQUENCE [LARGE SCALE GENOMIC DNA]</scope>
    <source>
        <strain evidence="8 9">29B2s-10</strain>
    </source>
</reference>
<dbReference type="PANTHER" id="PTHR11224">
    <property type="entry name" value="MAKORIN-RELATED"/>
    <property type="match status" value="1"/>
</dbReference>